<name>A0A6G0Y0V7_APHCR</name>
<keyword evidence="3" id="KW-1185">Reference proteome</keyword>
<evidence type="ECO:0000259" key="1">
    <source>
        <dbReference type="Pfam" id="PF21789"/>
    </source>
</evidence>
<gene>
    <name evidence="2" type="ORF">FWK35_00019277</name>
</gene>
<evidence type="ECO:0000313" key="2">
    <source>
        <dbReference type="EMBL" id="KAF0746859.1"/>
    </source>
</evidence>
<evidence type="ECO:0000313" key="3">
    <source>
        <dbReference type="Proteomes" id="UP000478052"/>
    </source>
</evidence>
<protein>
    <recommendedName>
        <fullName evidence="1">Transposable element P transposase-like RNase H C-terminal domain-containing protein</fullName>
    </recommendedName>
</protein>
<reference evidence="2 3" key="1">
    <citation type="submission" date="2019-08" db="EMBL/GenBank/DDBJ databases">
        <title>Whole genome of Aphis craccivora.</title>
        <authorList>
            <person name="Voronova N.V."/>
            <person name="Shulinski R.S."/>
            <person name="Bandarenka Y.V."/>
            <person name="Zhorov D.G."/>
            <person name="Warner D."/>
        </authorList>
    </citation>
    <scope>NUCLEOTIDE SEQUENCE [LARGE SCALE GENOMIC DNA]</scope>
    <source>
        <strain evidence="2">180601</strain>
        <tissue evidence="2">Whole Body</tissue>
    </source>
</reference>
<organism evidence="2 3">
    <name type="scientific">Aphis craccivora</name>
    <name type="common">Cowpea aphid</name>
    <dbReference type="NCBI Taxonomy" id="307492"/>
    <lineage>
        <taxon>Eukaryota</taxon>
        <taxon>Metazoa</taxon>
        <taxon>Ecdysozoa</taxon>
        <taxon>Arthropoda</taxon>
        <taxon>Hexapoda</taxon>
        <taxon>Insecta</taxon>
        <taxon>Pterygota</taxon>
        <taxon>Neoptera</taxon>
        <taxon>Paraneoptera</taxon>
        <taxon>Hemiptera</taxon>
        <taxon>Sternorrhyncha</taxon>
        <taxon>Aphidomorpha</taxon>
        <taxon>Aphidoidea</taxon>
        <taxon>Aphididae</taxon>
        <taxon>Aphidini</taxon>
        <taxon>Aphis</taxon>
        <taxon>Aphis</taxon>
    </lineage>
</organism>
<proteinExistence type="predicted"/>
<dbReference type="InterPro" id="IPR048367">
    <property type="entry name" value="TNP-like_RNaseH_C"/>
</dbReference>
<dbReference type="Pfam" id="PF21789">
    <property type="entry name" value="TNP-like_RNaseH_C"/>
    <property type="match status" value="1"/>
</dbReference>
<dbReference type="EMBL" id="VUJU01007046">
    <property type="protein sequence ID" value="KAF0746859.1"/>
    <property type="molecule type" value="Genomic_DNA"/>
</dbReference>
<dbReference type="AlphaFoldDB" id="A0A6G0Y0V7"/>
<dbReference type="PANTHER" id="PTHR47577:SF2">
    <property type="entry name" value="THAP DOMAIN CONTAINING 9"/>
    <property type="match status" value="1"/>
</dbReference>
<comment type="caution">
    <text evidence="2">The sequence shown here is derived from an EMBL/GenBank/DDBJ whole genome shotgun (WGS) entry which is preliminary data.</text>
</comment>
<accession>A0A6G0Y0V7</accession>
<dbReference type="OrthoDB" id="10495080at2759"/>
<dbReference type="PANTHER" id="PTHR47577">
    <property type="entry name" value="THAP DOMAIN-CONTAINING PROTEIN 6"/>
    <property type="match status" value="1"/>
</dbReference>
<dbReference type="Proteomes" id="UP000478052">
    <property type="component" value="Unassembled WGS sequence"/>
</dbReference>
<feature type="domain" description="Transposable element P transposase-like RNase H C-terminal" evidence="1">
    <location>
        <begin position="52"/>
        <end position="81"/>
    </location>
</feature>
<sequence>MKIFKTLNYAQKKRHQIQDRPEVFTPVLESQQQILLIDLYVETDDLQHLKVYKFSQDCLELFFGSIRTHGGHNNNPTVKQYIPSLNTSNCIPLEEIDIFHYSNSDPIKIILSGPIDEKNEQDVCAFIMDNDCIGNHSTYTFSNFSNQIIVYFSWFGSNNGGLIYPSDDVIDVCFITETFFRKYEYTNKAVNKLQIQTDVLKHFVFNSDTFKSLKIHSTEIRSPLADHFVIFSCII</sequence>